<proteinExistence type="inferred from homology"/>
<dbReference type="CDD" id="cd04086">
    <property type="entry name" value="CBM35_mannanase-like"/>
    <property type="match status" value="1"/>
</dbReference>
<evidence type="ECO:0000256" key="2">
    <source>
        <dbReference type="ARBA" id="ARBA00022801"/>
    </source>
</evidence>
<feature type="active site" description="Nucleophile" evidence="4">
    <location>
        <position position="429"/>
    </location>
</feature>
<feature type="chain" id="PRO_5039157586" evidence="5">
    <location>
        <begin position="22"/>
        <end position="503"/>
    </location>
</feature>
<dbReference type="GO" id="GO:0006080">
    <property type="term" value="P:substituted mannan metabolic process"/>
    <property type="evidence" value="ECO:0007669"/>
    <property type="project" value="InterPro"/>
</dbReference>
<keyword evidence="3 4" id="KW-0326">Glycosidase</keyword>
<evidence type="ECO:0000256" key="4">
    <source>
        <dbReference type="PROSITE-ProRule" id="PRU01100"/>
    </source>
</evidence>
<comment type="caution">
    <text evidence="8">The sequence shown here is derived from an EMBL/GenBank/DDBJ whole genome shotgun (WGS) entry which is preliminary data.</text>
</comment>
<evidence type="ECO:0000313" key="9">
    <source>
        <dbReference type="Proteomes" id="UP000094067"/>
    </source>
</evidence>
<dbReference type="RefSeq" id="WP_069152719.1">
    <property type="nucleotide sequence ID" value="NZ_CAJLDD010000006.1"/>
</dbReference>
<evidence type="ECO:0000256" key="3">
    <source>
        <dbReference type="ARBA" id="ARBA00023295"/>
    </source>
</evidence>
<dbReference type="Gene3D" id="3.20.20.80">
    <property type="entry name" value="Glycosidases"/>
    <property type="match status" value="1"/>
</dbReference>
<evidence type="ECO:0000313" key="8">
    <source>
        <dbReference type="EMBL" id="ODM06959.1"/>
    </source>
</evidence>
<dbReference type="Pfam" id="PF16990">
    <property type="entry name" value="CBM_35"/>
    <property type="match status" value="1"/>
</dbReference>
<dbReference type="PROSITE" id="PS51257">
    <property type="entry name" value="PROKAR_LIPOPROTEIN"/>
    <property type="match status" value="1"/>
</dbReference>
<dbReference type="PANTHER" id="PTHR40079">
    <property type="entry name" value="MANNAN ENDO-1,4-BETA-MANNOSIDASE E-RELATED"/>
    <property type="match status" value="1"/>
</dbReference>
<dbReference type="InterPro" id="IPR000805">
    <property type="entry name" value="Glyco_hydro_26"/>
</dbReference>
<evidence type="ECO:0000259" key="6">
    <source>
        <dbReference type="PROSITE" id="PS51175"/>
    </source>
</evidence>
<accession>A0A1E3AE56</accession>
<dbReference type="EC" id="3.2.1.78" evidence="8"/>
<dbReference type="Gene3D" id="2.60.120.260">
    <property type="entry name" value="Galactose-binding domain-like"/>
    <property type="match status" value="1"/>
</dbReference>
<dbReference type="Proteomes" id="UP000094067">
    <property type="component" value="Unassembled WGS sequence"/>
</dbReference>
<protein>
    <submittedName>
        <fullName evidence="8">Mannan endo-1,4-beta-mannosidase</fullName>
        <ecNumber evidence="8">3.2.1.78</ecNumber>
    </submittedName>
</protein>
<dbReference type="PROSITE" id="PS51764">
    <property type="entry name" value="GH26"/>
    <property type="match status" value="1"/>
</dbReference>
<comment type="similarity">
    <text evidence="1 4">Belongs to the glycosyl hydrolase 26 family.</text>
</comment>
<feature type="active site" description="Proton donor" evidence="4">
    <location>
        <position position="337"/>
    </location>
</feature>
<organism evidence="8 9">
    <name type="scientific">Eisenbergiella tayi</name>
    <dbReference type="NCBI Taxonomy" id="1432052"/>
    <lineage>
        <taxon>Bacteria</taxon>
        <taxon>Bacillati</taxon>
        <taxon>Bacillota</taxon>
        <taxon>Clostridia</taxon>
        <taxon>Lachnospirales</taxon>
        <taxon>Lachnospiraceae</taxon>
        <taxon>Eisenbergiella</taxon>
    </lineage>
</organism>
<feature type="domain" description="GH26" evidence="7">
    <location>
        <begin position="184"/>
        <end position="489"/>
    </location>
</feature>
<dbReference type="PANTHER" id="PTHR40079:SF4">
    <property type="entry name" value="GH26 DOMAIN-CONTAINING PROTEIN-RELATED"/>
    <property type="match status" value="1"/>
</dbReference>
<feature type="signal peptide" evidence="5">
    <location>
        <begin position="1"/>
        <end position="21"/>
    </location>
</feature>
<keyword evidence="2 4" id="KW-0378">Hydrolase</keyword>
<dbReference type="PATRIC" id="fig|1432052.4.peg.3173"/>
<gene>
    <name evidence="8" type="primary">manA</name>
    <name evidence="8" type="ORF">BEI61_02849</name>
</gene>
<name>A0A1E3AE56_9FIRM</name>
<evidence type="ECO:0000256" key="5">
    <source>
        <dbReference type="SAM" id="SignalP"/>
    </source>
</evidence>
<dbReference type="SUPFAM" id="SSF49785">
    <property type="entry name" value="Galactose-binding domain-like"/>
    <property type="match status" value="1"/>
</dbReference>
<dbReference type="GO" id="GO:0016985">
    <property type="term" value="F:mannan endo-1,4-beta-mannosidase activity"/>
    <property type="evidence" value="ECO:0007669"/>
    <property type="project" value="UniProtKB-EC"/>
</dbReference>
<dbReference type="GO" id="GO:0030246">
    <property type="term" value="F:carbohydrate binding"/>
    <property type="evidence" value="ECO:0007669"/>
    <property type="project" value="InterPro"/>
</dbReference>
<dbReference type="InterPro" id="IPR017853">
    <property type="entry name" value="GH"/>
</dbReference>
<dbReference type="EMBL" id="MCGH01000002">
    <property type="protein sequence ID" value="ODM06959.1"/>
    <property type="molecule type" value="Genomic_DNA"/>
</dbReference>
<reference evidence="8 9" key="1">
    <citation type="submission" date="2016-07" db="EMBL/GenBank/DDBJ databases">
        <title>Characterization of isolates of Eisenbergiella tayi derived from blood cultures, using whole genome sequencing.</title>
        <authorList>
            <person name="Burdz T."/>
            <person name="Wiebe D."/>
            <person name="Huynh C."/>
            <person name="Bernard K."/>
        </authorList>
    </citation>
    <scope>NUCLEOTIDE SEQUENCE [LARGE SCALE GENOMIC DNA]</scope>
    <source>
        <strain evidence="8 9">NML 110608</strain>
    </source>
</reference>
<dbReference type="InterPro" id="IPR022790">
    <property type="entry name" value="GH26_dom"/>
</dbReference>
<feature type="domain" description="CBM6" evidence="6">
    <location>
        <begin position="42"/>
        <end position="161"/>
    </location>
</feature>
<dbReference type="PRINTS" id="PR00739">
    <property type="entry name" value="GLHYDRLASE26"/>
</dbReference>
<evidence type="ECO:0000259" key="7">
    <source>
        <dbReference type="PROSITE" id="PS51764"/>
    </source>
</evidence>
<evidence type="ECO:0000256" key="1">
    <source>
        <dbReference type="ARBA" id="ARBA00007754"/>
    </source>
</evidence>
<dbReference type="InterPro" id="IPR008979">
    <property type="entry name" value="Galactose-bd-like_sf"/>
</dbReference>
<dbReference type="InterPro" id="IPR005084">
    <property type="entry name" value="CBM6"/>
</dbReference>
<dbReference type="Pfam" id="PF02156">
    <property type="entry name" value="Glyco_hydro_26"/>
    <property type="match status" value="1"/>
</dbReference>
<dbReference type="AlphaFoldDB" id="A0A1E3AE56"/>
<sequence>MNKTGALGCLCVLVFFMSACAGLKGENTADKPLAGEETAHEERYEAEDAQIRGKIIRQTEKEGFSGKSYVSGFTEEGDKIIFTIKNEKDGFYDLVFRASGIGGKKENTIYVDGKCEGILLTEESDVFLDSVLKRVYLTRGEHKITLEKDWGWLDLDCLYLKESAPMDDEVYQASGVLADKEADTCAEELMKYLCGIYGEKILSGQYSLYGPDGKEIQLINRLTGEYPAILGMDMKDYSLTAAERGAQPQVTEWAEEYWEKGGIIALSWHWLLPDRYVRGEWWQALYADETTIDLDAVLNGRDKEGCELLMKDLDRMAMELQKLQKQDIPVLWRPFHEADGGWFWWSRGGPDCYKKLWRLMFDKFTREYDLHNLIWVYSGMGEEWYPGDAYVDIIGEDIYPAKSCISAQGDKFLNALDYTDTVKPVMLSESGFLPEPENAARDGIYWLGCLLWGEDYLIREPGCGGHSDHLLPGSVIKNFYNNDKVITRKELPDFKEIIALSES</sequence>
<dbReference type="PROSITE" id="PS51175">
    <property type="entry name" value="CBM6"/>
    <property type="match status" value="1"/>
</dbReference>
<dbReference type="SUPFAM" id="SSF51445">
    <property type="entry name" value="(Trans)glycosidases"/>
    <property type="match status" value="1"/>
</dbReference>
<keyword evidence="5" id="KW-0732">Signal</keyword>